<feature type="signal peptide" evidence="1">
    <location>
        <begin position="1"/>
        <end position="22"/>
    </location>
</feature>
<dbReference type="EMBL" id="JBHRXZ010000024">
    <property type="protein sequence ID" value="MFC3609007.1"/>
    <property type="molecule type" value="Genomic_DNA"/>
</dbReference>
<dbReference type="Pfam" id="PF09839">
    <property type="entry name" value="DUF2066"/>
    <property type="match status" value="1"/>
</dbReference>
<evidence type="ECO:0000256" key="1">
    <source>
        <dbReference type="SAM" id="SignalP"/>
    </source>
</evidence>
<evidence type="ECO:0000313" key="3">
    <source>
        <dbReference type="Proteomes" id="UP001595630"/>
    </source>
</evidence>
<organism evidence="2 3">
    <name type="scientific">Stutzerimonas tarimensis</name>
    <dbReference type="NCBI Taxonomy" id="1507735"/>
    <lineage>
        <taxon>Bacteria</taxon>
        <taxon>Pseudomonadati</taxon>
        <taxon>Pseudomonadota</taxon>
        <taxon>Gammaproteobacteria</taxon>
        <taxon>Pseudomonadales</taxon>
        <taxon>Pseudomonadaceae</taxon>
        <taxon>Stutzerimonas</taxon>
    </lineage>
</organism>
<keyword evidence="3" id="KW-1185">Reference proteome</keyword>
<sequence length="357" mass="39839">MRPFVRCLVLCLASLPILPALAQPLEGLYQVREPIRADQDEAREEQLRRAFDTLVLRLTGDPQAVSSDALKALRDEPRELVRQFGTRGEALLVEFDAASVQRVLREAGLGIWGPDRPVLLTWWLNEDDVGTQLIGDGQRQAETLRTAAQYRGLPLRLPLADLTEQLSITPEAIREGSDELESHAARYDADALLAVHAQGGDEQWRAAWQLWLGDRQQQGEVSADSREALADEVMREAHAFIAPLFVSAPGQAEPILLEIEGADISRFAELNRLLQPLGGQLHQMEADRLIYRLEADPEQLRSQLALARLYEVPVEADPVDATQPLDEADQALDGAEESVAETPSVPEQSVMRLRYRW</sequence>
<dbReference type="RefSeq" id="WP_386366149.1">
    <property type="nucleotide sequence ID" value="NZ_JBHRXZ010000024.1"/>
</dbReference>
<name>A0ABV7T9S2_9GAMM</name>
<reference evidence="3" key="1">
    <citation type="journal article" date="2019" name="Int. J. Syst. Evol. Microbiol.">
        <title>The Global Catalogue of Microorganisms (GCM) 10K type strain sequencing project: providing services to taxonomists for standard genome sequencing and annotation.</title>
        <authorList>
            <consortium name="The Broad Institute Genomics Platform"/>
            <consortium name="The Broad Institute Genome Sequencing Center for Infectious Disease"/>
            <person name="Wu L."/>
            <person name="Ma J."/>
        </authorList>
    </citation>
    <scope>NUCLEOTIDE SEQUENCE [LARGE SCALE GENOMIC DNA]</scope>
    <source>
        <strain evidence="3">KCTC 42447</strain>
    </source>
</reference>
<dbReference type="Proteomes" id="UP001595630">
    <property type="component" value="Unassembled WGS sequence"/>
</dbReference>
<comment type="caution">
    <text evidence="2">The sequence shown here is derived from an EMBL/GenBank/DDBJ whole genome shotgun (WGS) entry which is preliminary data.</text>
</comment>
<proteinExistence type="predicted"/>
<feature type="chain" id="PRO_5047303048" evidence="1">
    <location>
        <begin position="23"/>
        <end position="357"/>
    </location>
</feature>
<evidence type="ECO:0000313" key="2">
    <source>
        <dbReference type="EMBL" id="MFC3609007.1"/>
    </source>
</evidence>
<keyword evidence="1" id="KW-0732">Signal</keyword>
<gene>
    <name evidence="2" type="ORF">ACFOMF_14590</name>
</gene>
<dbReference type="InterPro" id="IPR018642">
    <property type="entry name" value="DUF2066"/>
</dbReference>
<accession>A0ABV7T9S2</accession>
<protein>
    <submittedName>
        <fullName evidence="2">DUF2066 domain-containing protein</fullName>
    </submittedName>
</protein>